<organism evidence="1 2">
    <name type="scientific">Paracidovorax valerianellae</name>
    <dbReference type="NCBI Taxonomy" id="187868"/>
    <lineage>
        <taxon>Bacteria</taxon>
        <taxon>Pseudomonadati</taxon>
        <taxon>Pseudomonadota</taxon>
        <taxon>Betaproteobacteria</taxon>
        <taxon>Burkholderiales</taxon>
        <taxon>Comamonadaceae</taxon>
        <taxon>Paracidovorax</taxon>
    </lineage>
</organism>
<sequence>MFAALFDMLFNRKPGPDTFAKRFLAALRAQGAGEDMDYDPDTFQLVGRNGRTINLHNLYQTYSNSDHRGRDEAIRSYVAAFMEGNNGESQAMTFEQVRPTLMPVLRHRAMLEEMRLVHRREHGPDAAFTVVFRDIADDCVELLAVDRVESVSPLLQGPNQEWGITLEQGLAIAHDNLRDATSDRFVEVAPGVFRGAWQDAYDTSRVLLPDVIARVAVRGRPVFMLPTRDCLLVVGDRDEAPMAAMLELSIEAASQGRCISALAYTYEERRIVPFALSQPQHLRRQGDLRRMMDASSYAMQNELLQAVHKAEQLDIFVASYRLYKENDGSGHQFSLATWTEDVDILLPKADRIAFVTSNEEGDADVVVAQWNQAVDVVGALMELQPDLYPPRYRVRSFPSSVQLQQLVPA</sequence>
<evidence type="ECO:0000313" key="1">
    <source>
        <dbReference type="EMBL" id="SDC38867.1"/>
    </source>
</evidence>
<dbReference type="AlphaFoldDB" id="A0A1G6L6U2"/>
<reference evidence="1 2" key="1">
    <citation type="submission" date="2016-10" db="EMBL/GenBank/DDBJ databases">
        <authorList>
            <person name="de Groot N.N."/>
        </authorList>
    </citation>
    <scope>NUCLEOTIDE SEQUENCE [LARGE SCALE GENOMIC DNA]</scope>
    <source>
        <strain evidence="1 2">DSM 16619</strain>
    </source>
</reference>
<dbReference type="OrthoDB" id="6770354at2"/>
<dbReference type="EMBL" id="FMZC01000002">
    <property type="protein sequence ID" value="SDC38867.1"/>
    <property type="molecule type" value="Genomic_DNA"/>
</dbReference>
<evidence type="ECO:0000313" key="2">
    <source>
        <dbReference type="Proteomes" id="UP000198781"/>
    </source>
</evidence>
<protein>
    <submittedName>
        <fullName evidence="1">Uncharacterized protein YtpQ, UPF0354 family</fullName>
    </submittedName>
</protein>
<dbReference type="Proteomes" id="UP000198781">
    <property type="component" value="Unassembled WGS sequence"/>
</dbReference>
<keyword evidence="2" id="KW-1185">Reference proteome</keyword>
<dbReference type="RefSeq" id="WP_092740264.1">
    <property type="nucleotide sequence ID" value="NZ_FMZC01000002.1"/>
</dbReference>
<name>A0A1G6L6U2_9BURK</name>
<accession>A0A1G6L6U2</accession>
<gene>
    <name evidence="1" type="ORF">SAMN05192589_10281</name>
</gene>
<proteinExistence type="predicted"/>
<dbReference type="STRING" id="187868.SAMN05192589_10281"/>